<feature type="region of interest" description="Disordered" evidence="1">
    <location>
        <begin position="1"/>
        <end position="133"/>
    </location>
</feature>
<name>A0A177A8N0_9PEZI</name>
<feature type="compositionally biased region" description="Polar residues" evidence="1">
    <location>
        <begin position="27"/>
        <end position="39"/>
    </location>
</feature>
<proteinExistence type="predicted"/>
<reference evidence="2" key="1">
    <citation type="submission" date="2016-03" db="EMBL/GenBank/DDBJ databases">
        <title>Updated assembly of Pseudogymnoascus destructans, the fungus causing white-nose syndrome of bats.</title>
        <authorList>
            <person name="Palmer J.M."/>
            <person name="Drees K.P."/>
            <person name="Foster J.T."/>
            <person name="Lindner D.L."/>
        </authorList>
    </citation>
    <scope>NUCLEOTIDE SEQUENCE [LARGE SCALE GENOMIC DNA]</scope>
    <source>
        <strain evidence="2">20631-21</strain>
    </source>
</reference>
<dbReference type="eggNOG" id="ENOG502T105">
    <property type="taxonomic scope" value="Eukaryota"/>
</dbReference>
<organism evidence="2">
    <name type="scientific">Pseudogymnoascus destructans</name>
    <dbReference type="NCBI Taxonomy" id="655981"/>
    <lineage>
        <taxon>Eukaryota</taxon>
        <taxon>Fungi</taxon>
        <taxon>Dikarya</taxon>
        <taxon>Ascomycota</taxon>
        <taxon>Pezizomycotina</taxon>
        <taxon>Leotiomycetes</taxon>
        <taxon>Thelebolales</taxon>
        <taxon>Thelebolaceae</taxon>
        <taxon>Pseudogymnoascus</taxon>
    </lineage>
</organism>
<feature type="compositionally biased region" description="Polar residues" evidence="1">
    <location>
        <begin position="416"/>
        <end position="435"/>
    </location>
</feature>
<evidence type="ECO:0000256" key="1">
    <source>
        <dbReference type="SAM" id="MobiDB-lite"/>
    </source>
</evidence>
<dbReference type="VEuPathDB" id="FungiDB:GMDG_00280"/>
<feature type="region of interest" description="Disordered" evidence="1">
    <location>
        <begin position="198"/>
        <end position="261"/>
    </location>
</feature>
<feature type="region of interest" description="Disordered" evidence="1">
    <location>
        <begin position="324"/>
        <end position="507"/>
    </location>
</feature>
<protein>
    <submittedName>
        <fullName evidence="2">Uncharacterized protein</fullName>
    </submittedName>
</protein>
<accession>A0A177A8N0</accession>
<dbReference type="EMBL" id="KV441398">
    <property type="protein sequence ID" value="OAF58080.1"/>
    <property type="molecule type" value="Genomic_DNA"/>
</dbReference>
<feature type="compositionally biased region" description="Low complexity" evidence="1">
    <location>
        <begin position="78"/>
        <end position="88"/>
    </location>
</feature>
<feature type="region of interest" description="Disordered" evidence="1">
    <location>
        <begin position="147"/>
        <end position="179"/>
    </location>
</feature>
<feature type="compositionally biased region" description="Polar residues" evidence="1">
    <location>
        <begin position="89"/>
        <end position="112"/>
    </location>
</feature>
<dbReference type="OrthoDB" id="5425130at2759"/>
<sequence length="748" mass="80544">MATVDSLTPSGDQSSFKALPQPPSSIVRDQTSSFQSQTPEAPDGDERSLPRPDSLLALVPDRAPPRKSVLLEHLRKPSAGGSSIYSSSHTVGTIGTRRSWTNSPERMESASSLVWEEEEAANTPEPDSPVLGSKQEDHFELEEILKSTQIMHSNSISSTTSSGRPELWRRRSQRSDRSVKITDLKLANSNGFTASQPLRQAAAASDAPQIPLPAVPRKASHRPAVGLHSRPTQFINEKNMQSNAQPEQGARQYSHHTTQYSQLATGPAPYYLPAMQSQDNLEQTQPFTTKQRVREPVAPRPAPPQPETMGGRLLNFKNKFRSTEQLNQHRDIQTPGHTSQGSLDTVRPKPTGLMGKFRGTEDESVPAPSETKGGGSAFSKIKHKLRASDREDNSSPDLPSPEGSGWNLSKLKSKLRNSGNTDEAAPSTPTRTQPIITRLPTPDYQKQDPAPAPLTPLIHFPYSPQISPNDPSSRPGSGHGSRPPSRGRQFSFSQRPKLPPADASTSSIQTIASVSILDGKTSPVDPAQAHIHPLLRTKTSPSATDLSLPTTSAAPPPPQPPTIAISSPRFSPPATREPPRGRAASPKPLAPIVMGTAKNSAPGSKSLSPITTCQPPSPSTLSPASESSYKLQVPGEISKRMTTILESSPFLQIASSDPDDEVVYEALPLGEMQVSCYQGHRVMHRSRNDVYALACGVCGIKDREGRWCCAWCAVRCCEGCLEKVKGQGLAGEKVMRGGGSVGRAVVSV</sequence>
<dbReference type="AlphaFoldDB" id="A0A177A8N0"/>
<dbReference type="GeneID" id="36288344"/>
<feature type="compositionally biased region" description="Polar residues" evidence="1">
    <location>
        <begin position="537"/>
        <end position="548"/>
    </location>
</feature>
<feature type="compositionally biased region" description="Low complexity" evidence="1">
    <location>
        <begin position="471"/>
        <end position="488"/>
    </location>
</feature>
<feature type="region of interest" description="Disordered" evidence="1">
    <location>
        <begin position="519"/>
        <end position="628"/>
    </location>
</feature>
<feature type="compositionally biased region" description="Polar residues" evidence="1">
    <location>
        <begin position="1"/>
        <end position="16"/>
    </location>
</feature>
<evidence type="ECO:0000313" key="2">
    <source>
        <dbReference type="EMBL" id="OAF58080.1"/>
    </source>
</evidence>
<feature type="compositionally biased region" description="Polar residues" evidence="1">
    <location>
        <begin position="230"/>
        <end position="246"/>
    </location>
</feature>
<feature type="compositionally biased region" description="Polar residues" evidence="1">
    <location>
        <begin position="597"/>
        <end position="614"/>
    </location>
</feature>
<gene>
    <name evidence="2" type="ORF">VC83_05278</name>
</gene>
<feature type="region of interest" description="Disordered" evidence="1">
    <location>
        <begin position="281"/>
        <end position="312"/>
    </location>
</feature>
<feature type="compositionally biased region" description="Low complexity" evidence="1">
    <location>
        <begin position="153"/>
        <end position="162"/>
    </location>
</feature>
<feature type="compositionally biased region" description="Polar residues" evidence="1">
    <location>
        <begin position="281"/>
        <end position="290"/>
    </location>
</feature>
<dbReference type="RefSeq" id="XP_024323365.1">
    <property type="nucleotide sequence ID" value="XM_024468900.1"/>
</dbReference>
<feature type="compositionally biased region" description="Low complexity" evidence="1">
    <location>
        <begin position="619"/>
        <end position="628"/>
    </location>
</feature>
<dbReference type="Proteomes" id="UP000077154">
    <property type="component" value="Unassembled WGS sequence"/>
</dbReference>
<feature type="compositionally biased region" description="Basic and acidic residues" evidence="1">
    <location>
        <begin position="166"/>
        <end position="179"/>
    </location>
</feature>